<feature type="binding site" evidence="12">
    <location>
        <position position="412"/>
    </location>
    <ligand>
        <name>Zn(2+)</name>
        <dbReference type="ChEBI" id="CHEBI:29105"/>
        <label>1</label>
    </ligand>
</feature>
<keyword evidence="7 12" id="KW-0862">Zinc</keyword>
<dbReference type="InterPro" id="IPR014001">
    <property type="entry name" value="Helicase_ATP-bd"/>
</dbReference>
<evidence type="ECO:0000313" key="15">
    <source>
        <dbReference type="EMBL" id="ARN84451.1"/>
    </source>
</evidence>
<evidence type="ECO:0000256" key="5">
    <source>
        <dbReference type="ARBA" id="ARBA00022801"/>
    </source>
</evidence>
<comment type="subunit">
    <text evidence="12">Component of the replication restart primosome.</text>
</comment>
<dbReference type="PANTHER" id="PTHR30580:SF0">
    <property type="entry name" value="PRIMOSOMAL PROTEIN N"/>
    <property type="match status" value="1"/>
</dbReference>
<dbReference type="HAMAP" id="MF_00983">
    <property type="entry name" value="PriA"/>
    <property type="match status" value="1"/>
</dbReference>
<accession>A0A1W6N3U8</accession>
<keyword evidence="4 12" id="KW-0547">Nucleotide-binding</keyword>
<dbReference type="STRING" id="1414854.GQ61_02945"/>
<dbReference type="GO" id="GO:1990077">
    <property type="term" value="C:primosome complex"/>
    <property type="evidence" value="ECO:0007669"/>
    <property type="project" value="UniProtKB-UniRule"/>
</dbReference>
<evidence type="ECO:0000256" key="9">
    <source>
        <dbReference type="ARBA" id="ARBA00023125"/>
    </source>
</evidence>
<gene>
    <name evidence="12" type="primary">priA</name>
    <name evidence="15" type="ORF">GQ61_02945</name>
</gene>
<dbReference type="EMBL" id="CP008743">
    <property type="protein sequence ID" value="ARN84451.1"/>
    <property type="molecule type" value="Genomic_DNA"/>
</dbReference>
<dbReference type="Gene3D" id="3.40.1440.60">
    <property type="entry name" value="PriA, 3(prime) DNA-binding domain"/>
    <property type="match status" value="1"/>
</dbReference>
<dbReference type="Pfam" id="PF17764">
    <property type="entry name" value="PriA_3primeBD"/>
    <property type="match status" value="1"/>
</dbReference>
<comment type="catalytic activity">
    <reaction evidence="12">
        <text>Couples ATP hydrolysis with the unwinding of duplex DNA by translocating in the 3'-5' direction.</text>
        <dbReference type="EC" id="5.6.2.4"/>
    </reaction>
</comment>
<evidence type="ECO:0000256" key="11">
    <source>
        <dbReference type="ARBA" id="ARBA00048988"/>
    </source>
</evidence>
<dbReference type="Pfam" id="PF00270">
    <property type="entry name" value="DEAD"/>
    <property type="match status" value="1"/>
</dbReference>
<dbReference type="Proteomes" id="UP000237351">
    <property type="component" value="Chromosome"/>
</dbReference>
<keyword evidence="6 12" id="KW-0347">Helicase</keyword>
<keyword evidence="8 12" id="KW-0067">ATP-binding</keyword>
<dbReference type="FunFam" id="3.40.50.300:FF:000489">
    <property type="entry name" value="Primosome assembly protein PriA"/>
    <property type="match status" value="1"/>
</dbReference>
<evidence type="ECO:0000256" key="2">
    <source>
        <dbReference type="ARBA" id="ARBA00022705"/>
    </source>
</evidence>
<dbReference type="PROSITE" id="PS51194">
    <property type="entry name" value="HELICASE_CTER"/>
    <property type="match status" value="1"/>
</dbReference>
<dbReference type="GO" id="GO:0006310">
    <property type="term" value="P:DNA recombination"/>
    <property type="evidence" value="ECO:0007669"/>
    <property type="project" value="InterPro"/>
</dbReference>
<keyword evidence="2 12" id="KW-0235">DNA replication</keyword>
<dbReference type="GO" id="GO:0006270">
    <property type="term" value="P:DNA replication initiation"/>
    <property type="evidence" value="ECO:0007669"/>
    <property type="project" value="TreeGrafter"/>
</dbReference>
<evidence type="ECO:0000256" key="1">
    <source>
        <dbReference type="ARBA" id="ARBA00022515"/>
    </source>
</evidence>
<dbReference type="InterPro" id="IPR042115">
    <property type="entry name" value="PriA_3primeBD_sf"/>
</dbReference>
<dbReference type="EC" id="5.6.2.4" evidence="12"/>
<dbReference type="GO" id="GO:0043138">
    <property type="term" value="F:3'-5' DNA helicase activity"/>
    <property type="evidence" value="ECO:0007669"/>
    <property type="project" value="UniProtKB-EC"/>
</dbReference>
<dbReference type="PROSITE" id="PS51192">
    <property type="entry name" value="HELICASE_ATP_BIND_1"/>
    <property type="match status" value="1"/>
</dbReference>
<comment type="function">
    <text evidence="12">Initiates the restart of stalled replication forks, which reloads the replicative helicase on sites other than the origin of replication. Recognizes and binds to abandoned replication forks and remodels them to uncover a helicase loading site. Promotes assembly of the primosome at these replication forks.</text>
</comment>
<evidence type="ECO:0000256" key="3">
    <source>
        <dbReference type="ARBA" id="ARBA00022723"/>
    </source>
</evidence>
<feature type="binding site" evidence="12">
    <location>
        <position position="372"/>
    </location>
    <ligand>
        <name>Zn(2+)</name>
        <dbReference type="ChEBI" id="CHEBI:29105"/>
        <label>1</label>
    </ligand>
</feature>
<keyword evidence="10 12" id="KW-0413">Isomerase</keyword>
<feature type="domain" description="Helicase C-terminal" evidence="14">
    <location>
        <begin position="407"/>
        <end position="565"/>
    </location>
</feature>
<evidence type="ECO:0000259" key="14">
    <source>
        <dbReference type="PROSITE" id="PS51194"/>
    </source>
</evidence>
<keyword evidence="16" id="KW-1185">Reference proteome</keyword>
<dbReference type="InterPro" id="IPR005259">
    <property type="entry name" value="PriA"/>
</dbReference>
<evidence type="ECO:0000256" key="4">
    <source>
        <dbReference type="ARBA" id="ARBA00022741"/>
    </source>
</evidence>
<dbReference type="GO" id="GO:0006269">
    <property type="term" value="P:DNA replication, synthesis of primer"/>
    <property type="evidence" value="ECO:0007669"/>
    <property type="project" value="UniProtKB-KW"/>
</dbReference>
<dbReference type="SUPFAM" id="SSF52540">
    <property type="entry name" value="P-loop containing nucleoside triphosphate hydrolases"/>
    <property type="match status" value="2"/>
</dbReference>
<dbReference type="CDD" id="cd17929">
    <property type="entry name" value="DEXHc_priA"/>
    <property type="match status" value="1"/>
</dbReference>
<dbReference type="RefSeq" id="WP_198157384.1">
    <property type="nucleotide sequence ID" value="NZ_CP008743.1"/>
</dbReference>
<dbReference type="InterPro" id="IPR011545">
    <property type="entry name" value="DEAD/DEAH_box_helicase_dom"/>
</dbReference>
<feature type="binding site" evidence="12">
    <location>
        <position position="402"/>
    </location>
    <ligand>
        <name>Zn(2+)</name>
        <dbReference type="ChEBI" id="CHEBI:29105"/>
        <label>2</label>
    </ligand>
</feature>
<sequence length="663" mass="75156">MNSQKETFQGRIQVLLPVPLDNSFDYTTEQPLCLGDFVQVPFGKKKLWGVVWSQQAVFESNVKTVIAKSTLPPLSDLMRQYIEWVADYIVAPRGAVLKMVMNLPAVFNEPKRARKKFQFSNNFSYRSPDLSEDQERVVVEIKQYINAQPYSVSLIDGVTGSGKTEVYFEIIAEKLSDGGQVLILLPEISLGPQWFQRFKERFGVEPAQWHSDLTPAQRRETWLAIQRGEAQVVVGARSALFLPYANLKMIVVDEEHEQAFKQEEGVIYHARDMAIARAHMEQIPILLASATPSLETIDNCERHRYKRFYLPERFGDACFPSITTVDMRTEGTRGNHNWLSSTLSEAIKQTVERSEQVLLFLNRRGYAPLTLCRKCGARVTCPHCTAWLVEHKKPPRMECHHCGHTANILKSCDACSAEEDFVACGPGVERLEEEIKKRFPNLRCLIMASDRVTTSKMLNEAIAKIQQHEVDIVIGTQMMAKGHHFPKLTLVGVIDADLGLAGGDLRASEKTFQLLHQVSGRAGRAEYKGSVVIQTYQPEHPVMQALLEHDRDKFIAFEQESRKLFHMPPYGRLVAVVFSGTDGLLVERTARSFVLKAPLHDQFEILGPARAPLAVIRGRHRWRILIKGPKELSVQKLLKFWLKGFDCPASIKLSIDVDPYSFL</sequence>
<evidence type="ECO:0000256" key="7">
    <source>
        <dbReference type="ARBA" id="ARBA00022833"/>
    </source>
</evidence>
<evidence type="ECO:0000256" key="12">
    <source>
        <dbReference type="HAMAP-Rule" id="MF_00983"/>
    </source>
</evidence>
<evidence type="ECO:0000256" key="8">
    <source>
        <dbReference type="ARBA" id="ARBA00022840"/>
    </source>
</evidence>
<proteinExistence type="inferred from homology"/>
<dbReference type="Pfam" id="PF18074">
    <property type="entry name" value="PriA_C"/>
    <property type="match status" value="1"/>
</dbReference>
<dbReference type="GO" id="GO:0008270">
    <property type="term" value="F:zinc ion binding"/>
    <property type="evidence" value="ECO:0007669"/>
    <property type="project" value="UniProtKB-UniRule"/>
</dbReference>
<dbReference type="Gene3D" id="3.40.50.300">
    <property type="entry name" value="P-loop containing nucleotide triphosphate hydrolases"/>
    <property type="match status" value="2"/>
</dbReference>
<dbReference type="InterPro" id="IPR001650">
    <property type="entry name" value="Helicase_C-like"/>
</dbReference>
<name>A0A1W6N3U8_9PROT</name>
<feature type="domain" description="Helicase ATP-binding" evidence="13">
    <location>
        <begin position="144"/>
        <end position="310"/>
    </location>
</feature>
<dbReference type="Pfam" id="PF18319">
    <property type="entry name" value="Zn_ribbon_PriA"/>
    <property type="match status" value="1"/>
</dbReference>
<dbReference type="GO" id="GO:0006302">
    <property type="term" value="P:double-strand break repair"/>
    <property type="evidence" value="ECO:0007669"/>
    <property type="project" value="InterPro"/>
</dbReference>
<feature type="binding site" evidence="12">
    <location>
        <position position="375"/>
    </location>
    <ligand>
        <name>Zn(2+)</name>
        <dbReference type="ChEBI" id="CHEBI:29105"/>
        <label>1</label>
    </ligand>
</feature>
<dbReference type="GO" id="GO:0003677">
    <property type="term" value="F:DNA binding"/>
    <property type="evidence" value="ECO:0007669"/>
    <property type="project" value="UniProtKB-UniRule"/>
</dbReference>
<comment type="catalytic activity">
    <reaction evidence="11 12">
        <text>ATP + H2O = ADP + phosphate + H(+)</text>
        <dbReference type="Rhea" id="RHEA:13065"/>
        <dbReference type="ChEBI" id="CHEBI:15377"/>
        <dbReference type="ChEBI" id="CHEBI:15378"/>
        <dbReference type="ChEBI" id="CHEBI:30616"/>
        <dbReference type="ChEBI" id="CHEBI:43474"/>
        <dbReference type="ChEBI" id="CHEBI:456216"/>
        <dbReference type="EC" id="5.6.2.4"/>
    </reaction>
</comment>
<evidence type="ECO:0000259" key="13">
    <source>
        <dbReference type="PROSITE" id="PS51192"/>
    </source>
</evidence>
<protein>
    <recommendedName>
        <fullName evidence="12">Replication restart protein PriA</fullName>
    </recommendedName>
    <alternativeName>
        <fullName evidence="12">ATP-dependent DNA helicase PriA</fullName>
        <ecNumber evidence="12">5.6.2.4</ecNumber>
    </alternativeName>
    <alternativeName>
        <fullName evidence="12">DNA 3'-5' helicase PriA</fullName>
    </alternativeName>
</protein>
<dbReference type="InterPro" id="IPR027417">
    <property type="entry name" value="P-loop_NTPase"/>
</dbReference>
<dbReference type="InterPro" id="IPR040498">
    <property type="entry name" value="PriA_CRR"/>
</dbReference>
<dbReference type="NCBIfam" id="TIGR00595">
    <property type="entry name" value="priA"/>
    <property type="match status" value="1"/>
</dbReference>
<feature type="binding site" evidence="12">
    <location>
        <position position="384"/>
    </location>
    <ligand>
        <name>Zn(2+)</name>
        <dbReference type="ChEBI" id="CHEBI:29105"/>
        <label>2</label>
    </ligand>
</feature>
<comment type="similarity">
    <text evidence="12">Belongs to the helicase family. PriA subfamily.</text>
</comment>
<evidence type="ECO:0000256" key="10">
    <source>
        <dbReference type="ARBA" id="ARBA00023235"/>
    </source>
</evidence>
<dbReference type="InterPro" id="IPR041222">
    <property type="entry name" value="PriA_3primeBD"/>
</dbReference>
<evidence type="ECO:0000256" key="6">
    <source>
        <dbReference type="ARBA" id="ARBA00022806"/>
    </source>
</evidence>
<dbReference type="AlphaFoldDB" id="A0A1W6N3U8"/>
<feature type="binding site" evidence="12">
    <location>
        <position position="399"/>
    </location>
    <ligand>
        <name>Zn(2+)</name>
        <dbReference type="ChEBI" id="CHEBI:29105"/>
        <label>2</label>
    </ligand>
</feature>
<keyword evidence="1 12" id="KW-0639">Primosome</keyword>
<reference evidence="15 16" key="1">
    <citation type="submission" date="2014-06" db="EMBL/GenBank/DDBJ databases">
        <title>The genome of the endonuclear symbiont Nucleicultrix amoebiphila.</title>
        <authorList>
            <person name="Schulz F."/>
            <person name="Horn M."/>
        </authorList>
    </citation>
    <scope>NUCLEOTIDE SEQUENCE [LARGE SCALE GENOMIC DNA]</scope>
    <source>
        <strain evidence="15 16">FS5</strain>
    </source>
</reference>
<evidence type="ECO:0000313" key="16">
    <source>
        <dbReference type="Proteomes" id="UP000237351"/>
    </source>
</evidence>
<feature type="binding site" evidence="12">
    <location>
        <position position="381"/>
    </location>
    <ligand>
        <name>Zn(2+)</name>
        <dbReference type="ChEBI" id="CHEBI:29105"/>
        <label>2</label>
    </ligand>
</feature>
<dbReference type="SMART" id="SM00490">
    <property type="entry name" value="HELICc"/>
    <property type="match status" value="1"/>
</dbReference>
<dbReference type="PANTHER" id="PTHR30580">
    <property type="entry name" value="PRIMOSOMAL PROTEIN N"/>
    <property type="match status" value="1"/>
</dbReference>
<keyword evidence="9 12" id="KW-0238">DNA-binding</keyword>
<keyword evidence="3 12" id="KW-0479">Metal-binding</keyword>
<dbReference type="Pfam" id="PF00271">
    <property type="entry name" value="Helicase_C"/>
    <property type="match status" value="1"/>
</dbReference>
<dbReference type="GO" id="GO:0005524">
    <property type="term" value="F:ATP binding"/>
    <property type="evidence" value="ECO:0007669"/>
    <property type="project" value="UniProtKB-UniRule"/>
</dbReference>
<organism evidence="15 16">
    <name type="scientific">Candidatus Nucleicultrix amoebiphila FS5</name>
    <dbReference type="NCBI Taxonomy" id="1414854"/>
    <lineage>
        <taxon>Bacteria</taxon>
        <taxon>Pseudomonadati</taxon>
        <taxon>Pseudomonadota</taxon>
        <taxon>Alphaproteobacteria</taxon>
        <taxon>Holosporales</taxon>
        <taxon>Candidatus Nucleicultricaceae</taxon>
        <taxon>Candidatus Nucleicultrix</taxon>
    </lineage>
</organism>
<feature type="binding site" evidence="12">
    <location>
        <position position="415"/>
    </location>
    <ligand>
        <name>Zn(2+)</name>
        <dbReference type="ChEBI" id="CHEBI:29105"/>
        <label>1</label>
    </ligand>
</feature>
<dbReference type="InterPro" id="IPR041236">
    <property type="entry name" value="PriA_C"/>
</dbReference>
<dbReference type="KEGG" id="naf:GQ61_02945"/>
<keyword evidence="5 12" id="KW-0378">Hydrolase</keyword>
<dbReference type="GO" id="GO:0016887">
    <property type="term" value="F:ATP hydrolysis activity"/>
    <property type="evidence" value="ECO:0007669"/>
    <property type="project" value="RHEA"/>
</dbReference>
<comment type="cofactor">
    <cofactor evidence="12">
        <name>Zn(2+)</name>
        <dbReference type="ChEBI" id="CHEBI:29105"/>
    </cofactor>
    <text evidence="12">Binds 2 zinc ions per subunit.</text>
</comment>
<dbReference type="SMART" id="SM00487">
    <property type="entry name" value="DEXDc"/>
    <property type="match status" value="1"/>
</dbReference>